<proteinExistence type="predicted"/>
<evidence type="ECO:0000313" key="1">
    <source>
        <dbReference type="EMBL" id="BBG20726.1"/>
    </source>
</evidence>
<dbReference type="EMBL" id="AP018366">
    <property type="protein sequence ID" value="BBG20726.1"/>
    <property type="molecule type" value="Genomic_DNA"/>
</dbReference>
<reference evidence="1 2" key="1">
    <citation type="journal article" date="2020" name="Sci. Rep.">
        <title>beta-carboline chemical signals induce reveromycin production through a LuxR family regulator in Streptomyces sp. SN-593.</title>
        <authorList>
            <person name="Panthee S."/>
            <person name="Kito N."/>
            <person name="Hayashi T."/>
            <person name="Shimizu T."/>
            <person name="Ishikawa J."/>
            <person name="Hamamoto H."/>
            <person name="Osada H."/>
            <person name="Takahashi S."/>
        </authorList>
    </citation>
    <scope>NUCLEOTIDE SEQUENCE [LARGE SCALE GENOMIC DNA]</scope>
    <source>
        <strain evidence="1 2">SN-593</strain>
        <plasmid evidence="1 2">pRVR1</plasmid>
    </source>
</reference>
<protein>
    <submittedName>
        <fullName evidence="1">Putative replication initiation protein</fullName>
    </submittedName>
</protein>
<organism evidence="1 2">
    <name type="scientific">Actinacidiphila reveromycinica</name>
    <dbReference type="NCBI Taxonomy" id="659352"/>
    <lineage>
        <taxon>Bacteria</taxon>
        <taxon>Bacillati</taxon>
        <taxon>Actinomycetota</taxon>
        <taxon>Actinomycetes</taxon>
        <taxon>Kitasatosporales</taxon>
        <taxon>Streptomycetaceae</taxon>
        <taxon>Actinacidiphila</taxon>
    </lineage>
</organism>
<gene>
    <name evidence="1" type="ORF">RVR_P1111</name>
</gene>
<sequence>MTSPAEVRHEVELTSEMQRQLLLLTAGTPGADWRVLTYYLTAAPIGQTVREVAKDVAEALRLSPGSVSKSVNRLVKTDFLEVAYRVGAVNFYRAGPEVLALATATDDDDQPLATVSHLPMRPAEQ</sequence>
<dbReference type="RefSeq" id="WP_202239892.1">
    <property type="nucleotide sequence ID" value="NZ_AP018366.1"/>
</dbReference>
<name>A0A7U3V3C5_9ACTN</name>
<geneLocation type="plasmid" evidence="1 2">
    <name>pRVR1</name>
</geneLocation>
<dbReference type="KEGG" id="arev:RVR_P1111"/>
<dbReference type="SUPFAM" id="SSF46785">
    <property type="entry name" value="Winged helix' DNA-binding domain"/>
    <property type="match status" value="1"/>
</dbReference>
<dbReference type="AlphaFoldDB" id="A0A7U3V3C5"/>
<dbReference type="InterPro" id="IPR036388">
    <property type="entry name" value="WH-like_DNA-bd_sf"/>
</dbReference>
<evidence type="ECO:0000313" key="2">
    <source>
        <dbReference type="Proteomes" id="UP000595703"/>
    </source>
</evidence>
<keyword evidence="2" id="KW-1185">Reference proteome</keyword>
<accession>A0A7U3V3C5</accession>
<dbReference type="InterPro" id="IPR036390">
    <property type="entry name" value="WH_DNA-bd_sf"/>
</dbReference>
<dbReference type="Gene3D" id="1.10.10.10">
    <property type="entry name" value="Winged helix-like DNA-binding domain superfamily/Winged helix DNA-binding domain"/>
    <property type="match status" value="1"/>
</dbReference>
<dbReference type="Proteomes" id="UP000595703">
    <property type="component" value="Plasmid pRVR1"/>
</dbReference>
<keyword evidence="1" id="KW-0614">Plasmid</keyword>